<comment type="caution">
    <text evidence="1">The sequence shown here is derived from an EMBL/GenBank/DDBJ whole genome shotgun (WGS) entry which is preliminary data.</text>
</comment>
<dbReference type="EMBL" id="JABEQM010000007">
    <property type="protein sequence ID" value="MBB2201842.1"/>
    <property type="molecule type" value="Genomic_DNA"/>
</dbReference>
<dbReference type="GO" id="GO:0004553">
    <property type="term" value="F:hydrolase activity, hydrolyzing O-glycosyl compounds"/>
    <property type="evidence" value="ECO:0007669"/>
    <property type="project" value="InterPro"/>
</dbReference>
<evidence type="ECO:0000313" key="2">
    <source>
        <dbReference type="Proteomes" id="UP000578030"/>
    </source>
</evidence>
<proteinExistence type="predicted"/>
<dbReference type="GO" id="GO:0005975">
    <property type="term" value="P:carbohydrate metabolic process"/>
    <property type="evidence" value="ECO:0007669"/>
    <property type="project" value="InterPro"/>
</dbReference>
<sequence>MAGSFEHSPLALWGGLECSVVRIGNGWRDQVEETGHQLRGEQDLEYIAALGIRTVRYPVLWERVDTRHPGACGWAWHDRQLNALQYHGVDAAVGLLHHGSGPCWTSLVDPLFPEGLALHARQVAERYPFLTLWTPVNEPLTTARFSCLYGHWYPHLCDENAFLRATVAQCRAILLSMRAIRRHIPEARLLQTEDLGRVFSTKPLVKQAEYENSRRWLGLDLLCGLINCAHPWRRRLEAAGVNPDHLDELTSGEAAPDIIGINHYVTSDRFLDHRLDLYPAHLHGGNEYQAYADIEAARVELDEGETGWAARLREAWNRYHRPIVIAEVHLGCKDGLERVRWFLEAWDAANRLRAEGLDIRAVTAWALFGLVDWHCLLRERHDVYEAGIYDISSGVPQPTLMADVLKRLIRDGSLAHSALEQSGWWRRPERVLEYNHKSRSKYKDNTFIVR</sequence>
<dbReference type="InterPro" id="IPR001360">
    <property type="entry name" value="Glyco_hydro_1"/>
</dbReference>
<name>A0A7W4K7R5_9PROT</name>
<reference evidence="1 2" key="1">
    <citation type="submission" date="2020-04" db="EMBL/GenBank/DDBJ databases">
        <title>Description of novel Gluconacetobacter.</title>
        <authorList>
            <person name="Sombolestani A."/>
        </authorList>
    </citation>
    <scope>NUCLEOTIDE SEQUENCE [LARGE SCALE GENOMIC DNA]</scope>
    <source>
        <strain evidence="1 2">LMG 27802</strain>
    </source>
</reference>
<dbReference type="Pfam" id="PF00232">
    <property type="entry name" value="Glyco_hydro_1"/>
    <property type="match status" value="1"/>
</dbReference>
<keyword evidence="1" id="KW-0378">Hydrolase</keyword>
<evidence type="ECO:0000313" key="1">
    <source>
        <dbReference type="EMBL" id="MBB2201842.1"/>
    </source>
</evidence>
<dbReference type="RefSeq" id="WP_182958269.1">
    <property type="nucleotide sequence ID" value="NZ_JABEQM010000007.1"/>
</dbReference>
<dbReference type="SUPFAM" id="SSF51445">
    <property type="entry name" value="(Trans)glycosidases"/>
    <property type="match status" value="1"/>
</dbReference>
<gene>
    <name evidence="1" type="ORF">HLH28_09680</name>
</gene>
<dbReference type="AlphaFoldDB" id="A0A7W4K7R5"/>
<dbReference type="InterPro" id="IPR017853">
    <property type="entry name" value="GH"/>
</dbReference>
<accession>A0A7W4K7R5</accession>
<dbReference type="Proteomes" id="UP000578030">
    <property type="component" value="Unassembled WGS sequence"/>
</dbReference>
<dbReference type="Gene3D" id="3.20.20.80">
    <property type="entry name" value="Glycosidases"/>
    <property type="match status" value="1"/>
</dbReference>
<protein>
    <submittedName>
        <fullName evidence="1">Family 1 glycosylhydrolase</fullName>
    </submittedName>
</protein>
<keyword evidence="2" id="KW-1185">Reference proteome</keyword>
<organism evidence="1 2">
    <name type="scientific">Gluconacetobacter tumulisoli</name>
    <dbReference type="NCBI Taxonomy" id="1286189"/>
    <lineage>
        <taxon>Bacteria</taxon>
        <taxon>Pseudomonadati</taxon>
        <taxon>Pseudomonadota</taxon>
        <taxon>Alphaproteobacteria</taxon>
        <taxon>Acetobacterales</taxon>
        <taxon>Acetobacteraceae</taxon>
        <taxon>Gluconacetobacter</taxon>
    </lineage>
</organism>